<name>A0ABP8L8A0_9BURK</name>
<sequence>MNTKSLLAGLTLCLGATAAMAGPTCNVPKDQWMKEADFKAQLEKQGYQIRTFKVSKGQCYEIYGLDKAGKKVEIYFNPATAAVLESK</sequence>
<comment type="caution">
    <text evidence="3">The sequence shown here is derived from an EMBL/GenBank/DDBJ whole genome shotgun (WGS) entry which is preliminary data.</text>
</comment>
<dbReference type="Pfam" id="PF13670">
    <property type="entry name" value="PepSY_2"/>
    <property type="match status" value="1"/>
</dbReference>
<evidence type="ECO:0000256" key="1">
    <source>
        <dbReference type="SAM" id="SignalP"/>
    </source>
</evidence>
<accession>A0ABP8L8A0</accession>
<proteinExistence type="predicted"/>
<keyword evidence="4" id="KW-1185">Reference proteome</keyword>
<keyword evidence="1" id="KW-0732">Signal</keyword>
<organism evidence="3 4">
    <name type="scientific">Acidovorax lacteus</name>
    <dbReference type="NCBI Taxonomy" id="1924988"/>
    <lineage>
        <taxon>Bacteria</taxon>
        <taxon>Pseudomonadati</taxon>
        <taxon>Pseudomonadota</taxon>
        <taxon>Betaproteobacteria</taxon>
        <taxon>Burkholderiales</taxon>
        <taxon>Comamonadaceae</taxon>
        <taxon>Acidovorax</taxon>
    </lineage>
</organism>
<dbReference type="Proteomes" id="UP001501788">
    <property type="component" value="Unassembled WGS sequence"/>
</dbReference>
<feature type="chain" id="PRO_5047438790" evidence="1">
    <location>
        <begin position="22"/>
        <end position="87"/>
    </location>
</feature>
<dbReference type="EMBL" id="BAABEX010000013">
    <property type="protein sequence ID" value="GAA4424778.1"/>
    <property type="molecule type" value="Genomic_DNA"/>
</dbReference>
<dbReference type="RefSeq" id="WP_345063822.1">
    <property type="nucleotide sequence ID" value="NZ_BAABEX010000013.1"/>
</dbReference>
<evidence type="ECO:0000313" key="3">
    <source>
        <dbReference type="EMBL" id="GAA4424778.1"/>
    </source>
</evidence>
<feature type="domain" description="PepSY" evidence="2">
    <location>
        <begin position="8"/>
        <end position="87"/>
    </location>
</feature>
<evidence type="ECO:0000313" key="4">
    <source>
        <dbReference type="Proteomes" id="UP001501788"/>
    </source>
</evidence>
<feature type="signal peptide" evidence="1">
    <location>
        <begin position="1"/>
        <end position="21"/>
    </location>
</feature>
<gene>
    <name evidence="3" type="ORF">GCM10023090_18740</name>
</gene>
<dbReference type="InterPro" id="IPR025711">
    <property type="entry name" value="PepSY"/>
</dbReference>
<evidence type="ECO:0000259" key="2">
    <source>
        <dbReference type="Pfam" id="PF13670"/>
    </source>
</evidence>
<protein>
    <submittedName>
        <fullName evidence="3">PepSY domain-containing protein</fullName>
    </submittedName>
</protein>
<reference evidence="4" key="1">
    <citation type="journal article" date="2019" name="Int. J. Syst. Evol. Microbiol.">
        <title>The Global Catalogue of Microorganisms (GCM) 10K type strain sequencing project: providing services to taxonomists for standard genome sequencing and annotation.</title>
        <authorList>
            <consortium name="The Broad Institute Genomics Platform"/>
            <consortium name="The Broad Institute Genome Sequencing Center for Infectious Disease"/>
            <person name="Wu L."/>
            <person name="Ma J."/>
        </authorList>
    </citation>
    <scope>NUCLEOTIDE SEQUENCE [LARGE SCALE GENOMIC DNA]</scope>
    <source>
        <strain evidence="4">JCM 31890</strain>
    </source>
</reference>